<dbReference type="Pfam" id="PF16870">
    <property type="entry name" value="OxoGdeHyase_C"/>
    <property type="match status" value="1"/>
</dbReference>
<dbReference type="FunFam" id="3.40.50.12470:FF:000009">
    <property type="entry name" value="2-oxoglutarate dehydrogenase E1 component"/>
    <property type="match status" value="1"/>
</dbReference>
<evidence type="ECO:0000256" key="11">
    <source>
        <dbReference type="ARBA" id="ARBA00051911"/>
    </source>
</evidence>
<dbReference type="InterPro" id="IPR042179">
    <property type="entry name" value="KGD_C_sf"/>
</dbReference>
<dbReference type="AlphaFoldDB" id="A0AA37RUK8"/>
<organism evidence="13 14">
    <name type="scientific">Paraferrimonas sedimenticola</name>
    <dbReference type="NCBI Taxonomy" id="375674"/>
    <lineage>
        <taxon>Bacteria</taxon>
        <taxon>Pseudomonadati</taxon>
        <taxon>Pseudomonadota</taxon>
        <taxon>Gammaproteobacteria</taxon>
        <taxon>Alteromonadales</taxon>
        <taxon>Ferrimonadaceae</taxon>
        <taxon>Paraferrimonas</taxon>
    </lineage>
</organism>
<dbReference type="SUPFAM" id="SSF52518">
    <property type="entry name" value="Thiamin diphosphate-binding fold (THDP-binding)"/>
    <property type="match status" value="2"/>
</dbReference>
<dbReference type="Gene3D" id="3.40.50.12470">
    <property type="match status" value="1"/>
</dbReference>
<dbReference type="EMBL" id="BSNC01000001">
    <property type="protein sequence ID" value="GLP94867.1"/>
    <property type="molecule type" value="Genomic_DNA"/>
</dbReference>
<evidence type="ECO:0000256" key="7">
    <source>
        <dbReference type="ARBA" id="ARBA00023002"/>
    </source>
</evidence>
<accession>A0AA37RUK8</accession>
<dbReference type="InterPro" id="IPR031717">
    <property type="entry name" value="ODO-1/KGD_C"/>
</dbReference>
<dbReference type="FunFam" id="3.40.50.11610:FF:000001">
    <property type="entry name" value="2-oxoglutarate dehydrogenase E1 component"/>
    <property type="match status" value="1"/>
</dbReference>
<dbReference type="InterPro" id="IPR001017">
    <property type="entry name" value="DH_E1"/>
</dbReference>
<comment type="function">
    <text evidence="2">E1 component of the 2-oxoglutarate dehydrogenase (OGDH) complex which catalyzes the decarboxylation of 2-oxoglutarate, the first step in the conversion of 2-oxoglutarate to succinyl-CoA and CO(2).</text>
</comment>
<dbReference type="GO" id="GO:0005829">
    <property type="term" value="C:cytosol"/>
    <property type="evidence" value="ECO:0007669"/>
    <property type="project" value="TreeGrafter"/>
</dbReference>
<evidence type="ECO:0000256" key="8">
    <source>
        <dbReference type="ARBA" id="ARBA00023052"/>
    </source>
</evidence>
<comment type="subunit">
    <text evidence="4">Homodimer. Part of the 2-oxoglutarate dehydrogenase (OGDH) complex composed of E1 (2-oxoglutarate dehydrogenase), E2 (dihydrolipoamide succinyltransferase) and E3 (dihydrolipoamide dehydrogenase); the complex contains multiple copies of the three enzymatic components (E1, E2 and E3).</text>
</comment>
<dbReference type="PANTHER" id="PTHR23152">
    <property type="entry name" value="2-OXOGLUTARATE DEHYDROGENASE"/>
    <property type="match status" value="1"/>
</dbReference>
<evidence type="ECO:0000256" key="4">
    <source>
        <dbReference type="ARBA" id="ARBA00011301"/>
    </source>
</evidence>
<keyword evidence="8" id="KW-0786">Thiamine pyrophosphate</keyword>
<evidence type="ECO:0000256" key="5">
    <source>
        <dbReference type="ARBA" id="ARBA00012280"/>
    </source>
</evidence>
<evidence type="ECO:0000259" key="12">
    <source>
        <dbReference type="SMART" id="SM00861"/>
    </source>
</evidence>
<gene>
    <name evidence="13" type="primary">sucA</name>
    <name evidence="13" type="ORF">GCM10007895_01730</name>
</gene>
<evidence type="ECO:0000313" key="14">
    <source>
        <dbReference type="Proteomes" id="UP001161422"/>
    </source>
</evidence>
<dbReference type="Gene3D" id="1.10.287.1150">
    <property type="entry name" value="TPP helical domain"/>
    <property type="match status" value="1"/>
</dbReference>
<dbReference type="InterPro" id="IPR029061">
    <property type="entry name" value="THDP-binding"/>
</dbReference>
<evidence type="ECO:0000256" key="6">
    <source>
        <dbReference type="ARBA" id="ARBA00013321"/>
    </source>
</evidence>
<comment type="cofactor">
    <cofactor evidence="1">
        <name>thiamine diphosphate</name>
        <dbReference type="ChEBI" id="CHEBI:58937"/>
    </cofactor>
</comment>
<dbReference type="NCBIfam" id="NF006914">
    <property type="entry name" value="PRK09404.1"/>
    <property type="match status" value="1"/>
</dbReference>
<dbReference type="PIRSF" id="PIRSF000157">
    <property type="entry name" value="Oxoglu_dh_E1"/>
    <property type="match status" value="1"/>
</dbReference>
<dbReference type="GO" id="GO:0006099">
    <property type="term" value="P:tricarboxylic acid cycle"/>
    <property type="evidence" value="ECO:0007669"/>
    <property type="project" value="TreeGrafter"/>
</dbReference>
<dbReference type="GO" id="GO:0006096">
    <property type="term" value="P:glycolytic process"/>
    <property type="evidence" value="ECO:0007669"/>
    <property type="project" value="UniProtKB-KW"/>
</dbReference>
<dbReference type="Pfam" id="PF02779">
    <property type="entry name" value="Transket_pyr"/>
    <property type="match status" value="1"/>
</dbReference>
<dbReference type="NCBIfam" id="TIGR00239">
    <property type="entry name" value="2oxo_dh_E1"/>
    <property type="match status" value="1"/>
</dbReference>
<dbReference type="FunFam" id="3.40.50.970:FF:000014">
    <property type="entry name" value="2-oxoglutarate dehydrogenase E1 component"/>
    <property type="match status" value="1"/>
</dbReference>
<dbReference type="GO" id="GO:0045252">
    <property type="term" value="C:oxoglutarate dehydrogenase complex"/>
    <property type="evidence" value="ECO:0007669"/>
    <property type="project" value="TreeGrafter"/>
</dbReference>
<reference evidence="13" key="2">
    <citation type="submission" date="2023-01" db="EMBL/GenBank/DDBJ databases">
        <title>Draft genome sequence of Paraferrimonas sedimenticola strain NBRC 101628.</title>
        <authorList>
            <person name="Sun Q."/>
            <person name="Mori K."/>
        </authorList>
    </citation>
    <scope>NUCLEOTIDE SEQUENCE</scope>
    <source>
        <strain evidence="13">NBRC 101628</strain>
    </source>
</reference>
<dbReference type="InterPro" id="IPR032106">
    <property type="entry name" value="2-oxogl_dehyd_N"/>
</dbReference>
<evidence type="ECO:0000256" key="1">
    <source>
        <dbReference type="ARBA" id="ARBA00001964"/>
    </source>
</evidence>
<evidence type="ECO:0000313" key="13">
    <source>
        <dbReference type="EMBL" id="GLP94867.1"/>
    </source>
</evidence>
<dbReference type="Proteomes" id="UP001161422">
    <property type="component" value="Unassembled WGS sequence"/>
</dbReference>
<evidence type="ECO:0000256" key="10">
    <source>
        <dbReference type="ARBA" id="ARBA00030680"/>
    </source>
</evidence>
<dbReference type="Gene3D" id="3.40.50.970">
    <property type="match status" value="1"/>
</dbReference>
<dbReference type="RefSeq" id="WP_095506231.1">
    <property type="nucleotide sequence ID" value="NZ_BSNC01000001.1"/>
</dbReference>
<dbReference type="GO" id="GO:0004591">
    <property type="term" value="F:oxoglutarate dehydrogenase (succinyl-transferring) activity"/>
    <property type="evidence" value="ECO:0007669"/>
    <property type="project" value="UniProtKB-EC"/>
</dbReference>
<keyword evidence="7" id="KW-0560">Oxidoreductase</keyword>
<evidence type="ECO:0000256" key="9">
    <source>
        <dbReference type="ARBA" id="ARBA00023152"/>
    </source>
</evidence>
<keyword evidence="9" id="KW-0324">Glycolysis</keyword>
<reference evidence="13" key="1">
    <citation type="journal article" date="2014" name="Int. J. Syst. Evol. Microbiol.">
        <title>Complete genome sequence of Corynebacterium casei LMG S-19264T (=DSM 44701T), isolated from a smear-ripened cheese.</title>
        <authorList>
            <consortium name="US DOE Joint Genome Institute (JGI-PGF)"/>
            <person name="Walter F."/>
            <person name="Albersmeier A."/>
            <person name="Kalinowski J."/>
            <person name="Ruckert C."/>
        </authorList>
    </citation>
    <scope>NUCLEOTIDE SEQUENCE</scope>
    <source>
        <strain evidence="13">NBRC 101628</strain>
    </source>
</reference>
<dbReference type="EC" id="1.2.4.2" evidence="5"/>
<evidence type="ECO:0000256" key="3">
    <source>
        <dbReference type="ARBA" id="ARBA00006936"/>
    </source>
</evidence>
<comment type="caution">
    <text evidence="13">The sequence shown here is derived from an EMBL/GenBank/DDBJ whole genome shotgun (WGS) entry which is preliminary data.</text>
</comment>
<dbReference type="GO" id="GO:0030976">
    <property type="term" value="F:thiamine pyrophosphate binding"/>
    <property type="evidence" value="ECO:0007669"/>
    <property type="project" value="InterPro"/>
</dbReference>
<name>A0AA37RUK8_9GAMM</name>
<dbReference type="InterPro" id="IPR005475">
    <property type="entry name" value="Transketolase-like_Pyr-bd"/>
</dbReference>
<dbReference type="Gene3D" id="3.40.50.11610">
    <property type="entry name" value="Multifunctional 2-oxoglutarate metabolism enzyme, C-terminal domain"/>
    <property type="match status" value="1"/>
</dbReference>
<dbReference type="CDD" id="cd02016">
    <property type="entry name" value="TPP_E1_OGDC_like"/>
    <property type="match status" value="1"/>
</dbReference>
<comment type="similarity">
    <text evidence="3">Belongs to the alpha-ketoglutarate dehydrogenase family.</text>
</comment>
<dbReference type="PANTHER" id="PTHR23152:SF4">
    <property type="entry name" value="2-OXOADIPATE DEHYDROGENASE COMPLEX COMPONENT E1"/>
    <property type="match status" value="1"/>
</dbReference>
<dbReference type="InterPro" id="IPR011603">
    <property type="entry name" value="2oxoglutarate_DH_E1"/>
</dbReference>
<protein>
    <recommendedName>
        <fullName evidence="6">2-oxoglutarate dehydrogenase E1 component</fullName>
        <ecNumber evidence="5">1.2.4.2</ecNumber>
    </recommendedName>
    <alternativeName>
        <fullName evidence="10">Alpha-ketoglutarate dehydrogenase</fullName>
    </alternativeName>
</protein>
<dbReference type="NCBIfam" id="NF008907">
    <property type="entry name" value="PRK12270.1"/>
    <property type="match status" value="1"/>
</dbReference>
<dbReference type="Pfam" id="PF00676">
    <property type="entry name" value="E1_dh"/>
    <property type="match status" value="1"/>
</dbReference>
<dbReference type="SMART" id="SM00861">
    <property type="entry name" value="Transket_pyr"/>
    <property type="match status" value="1"/>
</dbReference>
<comment type="catalytic activity">
    <reaction evidence="11">
        <text>N(6)-[(R)-lipoyl]-L-lysyl-[protein] + 2-oxoglutarate + H(+) = N(6)-[(R)-S(8)-succinyldihydrolipoyl]-L-lysyl-[protein] + CO2</text>
        <dbReference type="Rhea" id="RHEA:12188"/>
        <dbReference type="Rhea" id="RHEA-COMP:10474"/>
        <dbReference type="Rhea" id="RHEA-COMP:20092"/>
        <dbReference type="ChEBI" id="CHEBI:15378"/>
        <dbReference type="ChEBI" id="CHEBI:16526"/>
        <dbReference type="ChEBI" id="CHEBI:16810"/>
        <dbReference type="ChEBI" id="CHEBI:83099"/>
        <dbReference type="ChEBI" id="CHEBI:83120"/>
        <dbReference type="EC" id="1.2.4.2"/>
    </reaction>
</comment>
<dbReference type="FunFam" id="1.10.287.1150:FF:000004">
    <property type="entry name" value="2-oxoglutarate dehydrogenase E1 component"/>
    <property type="match status" value="1"/>
</dbReference>
<evidence type="ECO:0000256" key="2">
    <source>
        <dbReference type="ARBA" id="ARBA00003906"/>
    </source>
</evidence>
<keyword evidence="14" id="KW-1185">Reference proteome</keyword>
<proteinExistence type="inferred from homology"/>
<sequence length="938" mass="105020">MQQGSMKAWLDSSHLGGNSASYVEEMYEAYLEDPQSVSSDWLAVFESLPQFQDLQDTPHSKVRDYFKSLASDSQHQRAVRVSDPETDAKQVKVLQLINAHRFRGHQHANLDPLELWKRDTVSELDPAFHGLTDADMEREFNTGSFAYGGDTMKLKELVSALKQTYCGSIGAEYMHITDTEEKRWIQNRLEPALGRAQFDADKQRQILEGLNAAEGMEKYLGAKFPGAKRFSLEGGDSLIPMMRELIYRAGESGTKEVVVGMAHRGRLNVLINILGKKPGDLFDEFAGKQDESLGSGDVKYHQGFSSDFATPGGNVHLALAFNPSHLEIVNPVVMGSVRARQDRRGCDNGQQVMPITIHGDSAIAGQGVVQETFNMSQARGFKVGGSIRIVVNNQVGFTTSNPMDTRSTPYCTDIAKMVQAPIFHVNSDDPEAVAYVAQLAVDYRNQFKRDVVIDLVCYRRHGHNEADEPNATQPLMYQKIKKHPTTRKLYADRLIAKGGIEAASVTEMINHYRDALDKGECVVEEWRPMTEHSVDWTPYLDHQWDDEYPAQIDRDKLNSLTEKMCDIPEGYKVQSRVAKIYKDRQSMAAGDKKVDWGFAETLAYATLLDSGHRVRLTGQDSGRGTFFHRHAVLHNQQDATAYMPLRNLSEEQGPIDITDSVLSEAAVMAFEYGYATAEPKGLTIWEAQFGDFANCAQVVVDQFLSSGEAKWGRLCGLTLLLPHGYEGQGPEHSSARLERYLQLCADHNMQVCIPSTPAQVYHMLRRQVVRPMRRPLVVMSPKSLLRHPMAVSSLEELADGQFHNAIGEVDELDPKAVKRVVFCSGKVYYDLLDARRKAEKNDVAIVRIEQLYPFPHEEVAAILKDYAHVEDFVWCQEEPQNQGAWYCSQHHFHIAIPKGASLSYAGRSASASPAVGYPSLHMQQQQDLVSSALGLDKE</sequence>
<dbReference type="Pfam" id="PF16078">
    <property type="entry name" value="2-oxogl_dehyd_N"/>
    <property type="match status" value="1"/>
</dbReference>
<feature type="domain" description="Transketolase-like pyrimidine-binding" evidence="12">
    <location>
        <begin position="594"/>
        <end position="787"/>
    </location>
</feature>